<dbReference type="Gene3D" id="1.10.246.80">
    <property type="match status" value="1"/>
</dbReference>
<reference evidence="13 14" key="1">
    <citation type="journal article" date="2014" name="Genome Announc.">
        <title>Draft Genome Sequence of Paenibacillus pini JCM 16418T, Isolated from the Rhizosphere of Pine Tree.</title>
        <authorList>
            <person name="Yuki M."/>
            <person name="Oshima K."/>
            <person name="Suda W."/>
            <person name="Oshida Y."/>
            <person name="Kitamura K."/>
            <person name="Iida Y."/>
            <person name="Hattori M."/>
            <person name="Ohkuma M."/>
        </authorList>
    </citation>
    <scope>NUCLEOTIDE SEQUENCE [LARGE SCALE GENOMIC DNA]</scope>
    <source>
        <strain evidence="13 14">JCM 16418</strain>
    </source>
</reference>
<proteinExistence type="inferred from homology"/>
<dbReference type="Gene3D" id="1.10.3090.10">
    <property type="entry name" value="cca-adding enzyme, domain 2"/>
    <property type="match status" value="1"/>
</dbReference>
<dbReference type="Pfam" id="PF12627">
    <property type="entry name" value="PolyA_pol_RNAbd"/>
    <property type="match status" value="1"/>
</dbReference>
<evidence type="ECO:0000256" key="5">
    <source>
        <dbReference type="ARBA" id="ARBA00022723"/>
    </source>
</evidence>
<keyword evidence="14" id="KW-1185">Reference proteome</keyword>
<evidence type="ECO:0000256" key="2">
    <source>
        <dbReference type="ARBA" id="ARBA00022679"/>
    </source>
</evidence>
<evidence type="ECO:0000259" key="12">
    <source>
        <dbReference type="Pfam" id="PF13735"/>
    </source>
</evidence>
<evidence type="ECO:0000313" key="13">
    <source>
        <dbReference type="EMBL" id="GAF09095.1"/>
    </source>
</evidence>
<accession>W7YDW3</accession>
<dbReference type="PANTHER" id="PTHR46173:SF1">
    <property type="entry name" value="CCA TRNA NUCLEOTIDYLTRANSFERASE 1, MITOCHONDRIAL"/>
    <property type="match status" value="1"/>
</dbReference>
<evidence type="ECO:0000256" key="4">
    <source>
        <dbReference type="ARBA" id="ARBA00022695"/>
    </source>
</evidence>
<dbReference type="InterPro" id="IPR032810">
    <property type="entry name" value="CCA-adding_enz_C"/>
</dbReference>
<organism evidence="13 14">
    <name type="scientific">Paenibacillus pini JCM 16418</name>
    <dbReference type="NCBI Taxonomy" id="1236976"/>
    <lineage>
        <taxon>Bacteria</taxon>
        <taxon>Bacillati</taxon>
        <taxon>Bacillota</taxon>
        <taxon>Bacilli</taxon>
        <taxon>Bacillales</taxon>
        <taxon>Paenibacillaceae</taxon>
        <taxon>Paenibacillus</taxon>
    </lineage>
</organism>
<comment type="caution">
    <text evidence="13">The sequence shown here is derived from an EMBL/GenBank/DDBJ whole genome shotgun (WGS) entry which is preliminary data.</text>
</comment>
<dbReference type="Pfam" id="PF01743">
    <property type="entry name" value="PolyA_pol"/>
    <property type="match status" value="1"/>
</dbReference>
<keyword evidence="6" id="KW-0547">Nucleotide-binding</keyword>
<dbReference type="GO" id="GO:0016779">
    <property type="term" value="F:nucleotidyltransferase activity"/>
    <property type="evidence" value="ECO:0007669"/>
    <property type="project" value="UniProtKB-KW"/>
</dbReference>
<sequence length="419" mass="47588">MGSWIQADAEMVAEGEQVLRILLDNGYEAYWVGGCVRDALMGRPVNDLDITTSALPEEVISLFERTVPTGMEHGTVTVLRGKFSYEVTTYRVEGAYENHRRPAEVSFVRKLSEDLLRRDFTMNAIARSLRGELVDPYGGAVDIEHGIIRCVGEAKLRFHEDALRMLRCIRFAAVFDYSIAYNTWKGLRRERNGISYIAVERIRTEMEKLMASSHPVKGLALLERSGMMQFARIPFTYHPDHAVISLLDHVPDSETAVRWVILFNACGISGAEAARILKQWTFSNERIQEITSILYIDNEVIHCMNSISNEQMKIKWIQLTIQYGKVAAKRWLFLRNILNMGPTELTLAASCWLKDMTVYSLNELNITGTEVITVAERKSGPWVGDTLKHLLLKVASGDLDNDRTALIEEVKRVISDEKR</sequence>
<feature type="domain" description="Poly A polymerase head" evidence="10">
    <location>
        <begin position="29"/>
        <end position="149"/>
    </location>
</feature>
<dbReference type="GO" id="GO:0000049">
    <property type="term" value="F:tRNA binding"/>
    <property type="evidence" value="ECO:0007669"/>
    <property type="project" value="TreeGrafter"/>
</dbReference>
<keyword evidence="7" id="KW-0460">Magnesium</keyword>
<evidence type="ECO:0000256" key="6">
    <source>
        <dbReference type="ARBA" id="ARBA00022741"/>
    </source>
</evidence>
<evidence type="ECO:0000313" key="14">
    <source>
        <dbReference type="Proteomes" id="UP000019364"/>
    </source>
</evidence>
<evidence type="ECO:0000256" key="9">
    <source>
        <dbReference type="RuleBase" id="RU003953"/>
    </source>
</evidence>
<dbReference type="SUPFAM" id="SSF81301">
    <property type="entry name" value="Nucleotidyltransferase"/>
    <property type="match status" value="1"/>
</dbReference>
<dbReference type="CDD" id="cd05398">
    <property type="entry name" value="NT_ClassII-CCAase"/>
    <property type="match status" value="1"/>
</dbReference>
<dbReference type="InterPro" id="IPR002646">
    <property type="entry name" value="PolA_pol_head_dom"/>
</dbReference>
<dbReference type="PANTHER" id="PTHR46173">
    <property type="entry name" value="CCA TRNA NUCLEOTIDYLTRANSFERASE 1, MITOCHONDRIAL"/>
    <property type="match status" value="1"/>
</dbReference>
<evidence type="ECO:0000256" key="8">
    <source>
        <dbReference type="ARBA" id="ARBA00022884"/>
    </source>
</evidence>
<dbReference type="InterPro" id="IPR032828">
    <property type="entry name" value="PolyA_RNA-bd"/>
</dbReference>
<dbReference type="GO" id="GO:0000166">
    <property type="term" value="F:nucleotide binding"/>
    <property type="evidence" value="ECO:0007669"/>
    <property type="project" value="UniProtKB-KW"/>
</dbReference>
<name>W7YDW3_9BACL</name>
<gene>
    <name evidence="13" type="ORF">JCM16418_3213</name>
</gene>
<dbReference type="SUPFAM" id="SSF81891">
    <property type="entry name" value="Poly A polymerase C-terminal region-like"/>
    <property type="match status" value="1"/>
</dbReference>
<keyword evidence="2 9" id="KW-0808">Transferase</keyword>
<dbReference type="RefSeq" id="WP_158442436.1">
    <property type="nucleotide sequence ID" value="NZ_BAVZ01000009.1"/>
</dbReference>
<dbReference type="GO" id="GO:0046872">
    <property type="term" value="F:metal ion binding"/>
    <property type="evidence" value="ECO:0007669"/>
    <property type="project" value="UniProtKB-KW"/>
</dbReference>
<dbReference type="eggNOG" id="COG0617">
    <property type="taxonomic scope" value="Bacteria"/>
</dbReference>
<dbReference type="InterPro" id="IPR050264">
    <property type="entry name" value="Bact_CCA-adding_enz_type3_sf"/>
</dbReference>
<dbReference type="AlphaFoldDB" id="W7YDW3"/>
<feature type="domain" description="CCA-adding enzyme C-terminal" evidence="12">
    <location>
        <begin position="256"/>
        <end position="409"/>
    </location>
</feature>
<evidence type="ECO:0000256" key="7">
    <source>
        <dbReference type="ARBA" id="ARBA00022842"/>
    </source>
</evidence>
<dbReference type="Pfam" id="PF13735">
    <property type="entry name" value="tRNA_NucTran2_2"/>
    <property type="match status" value="1"/>
</dbReference>
<dbReference type="NCBIfam" id="NF009814">
    <property type="entry name" value="PRK13299.1"/>
    <property type="match status" value="1"/>
</dbReference>
<dbReference type="GO" id="GO:0008033">
    <property type="term" value="P:tRNA processing"/>
    <property type="evidence" value="ECO:0007669"/>
    <property type="project" value="UniProtKB-KW"/>
</dbReference>
<keyword evidence="5" id="KW-0479">Metal-binding</keyword>
<evidence type="ECO:0000256" key="3">
    <source>
        <dbReference type="ARBA" id="ARBA00022694"/>
    </source>
</evidence>
<dbReference type="EMBL" id="BAVZ01000009">
    <property type="protein sequence ID" value="GAF09095.1"/>
    <property type="molecule type" value="Genomic_DNA"/>
</dbReference>
<dbReference type="STRING" id="1236976.JCM16418_3213"/>
<dbReference type="Proteomes" id="UP000019364">
    <property type="component" value="Unassembled WGS sequence"/>
</dbReference>
<dbReference type="InterPro" id="IPR043519">
    <property type="entry name" value="NT_sf"/>
</dbReference>
<comment type="cofactor">
    <cofactor evidence="1">
        <name>Mg(2+)</name>
        <dbReference type="ChEBI" id="CHEBI:18420"/>
    </cofactor>
</comment>
<feature type="domain" description="tRNA nucleotidyltransferase/poly(A) polymerase RNA and SrmB- binding" evidence="11">
    <location>
        <begin position="177"/>
        <end position="230"/>
    </location>
</feature>
<keyword evidence="3" id="KW-0819">tRNA processing</keyword>
<evidence type="ECO:0000259" key="10">
    <source>
        <dbReference type="Pfam" id="PF01743"/>
    </source>
</evidence>
<evidence type="ECO:0000256" key="1">
    <source>
        <dbReference type="ARBA" id="ARBA00001946"/>
    </source>
</evidence>
<evidence type="ECO:0000259" key="11">
    <source>
        <dbReference type="Pfam" id="PF12627"/>
    </source>
</evidence>
<keyword evidence="8 9" id="KW-0694">RNA-binding</keyword>
<keyword evidence="4" id="KW-0548">Nucleotidyltransferase</keyword>
<protein>
    <submittedName>
        <fullName evidence="13">tRNA nucleotidyltransferase</fullName>
    </submittedName>
</protein>
<dbReference type="Gene3D" id="3.30.460.10">
    <property type="entry name" value="Beta Polymerase, domain 2"/>
    <property type="match status" value="1"/>
</dbReference>
<comment type="similarity">
    <text evidence="9">Belongs to the tRNA nucleotidyltransferase/poly(A) polymerase family.</text>
</comment>